<dbReference type="SUPFAM" id="SSF56784">
    <property type="entry name" value="HAD-like"/>
    <property type="match status" value="1"/>
</dbReference>
<name>A0ABQ5TZD1_9GAMM</name>
<dbReference type="PANTHER" id="PTHR43434:SF20">
    <property type="entry name" value="5'-NUCLEOTIDASE"/>
    <property type="match status" value="1"/>
</dbReference>
<evidence type="ECO:0000313" key="2">
    <source>
        <dbReference type="Proteomes" id="UP001161423"/>
    </source>
</evidence>
<dbReference type="Gene3D" id="3.40.50.1000">
    <property type="entry name" value="HAD superfamily/HAD-like"/>
    <property type="match status" value="1"/>
</dbReference>
<protein>
    <recommendedName>
        <fullName evidence="3">Phosphoglycolate phosphatase</fullName>
    </recommendedName>
</protein>
<dbReference type="Gene3D" id="1.10.150.240">
    <property type="entry name" value="Putative phosphatase, domain 2"/>
    <property type="match status" value="1"/>
</dbReference>
<evidence type="ECO:0000313" key="1">
    <source>
        <dbReference type="EMBL" id="GLQ01070.1"/>
    </source>
</evidence>
<dbReference type="InterPro" id="IPR050155">
    <property type="entry name" value="HAD-like_hydrolase_sf"/>
</dbReference>
<dbReference type="InterPro" id="IPR023198">
    <property type="entry name" value="PGP-like_dom2"/>
</dbReference>
<organism evidence="1 2">
    <name type="scientific">Methylophaga thalassica</name>
    <dbReference type="NCBI Taxonomy" id="40223"/>
    <lineage>
        <taxon>Bacteria</taxon>
        <taxon>Pseudomonadati</taxon>
        <taxon>Pseudomonadota</taxon>
        <taxon>Gammaproteobacteria</taxon>
        <taxon>Thiotrichales</taxon>
        <taxon>Piscirickettsiaceae</taxon>
        <taxon>Methylophaga</taxon>
    </lineage>
</organism>
<dbReference type="SFLD" id="SFLDS00003">
    <property type="entry name" value="Haloacid_Dehalogenase"/>
    <property type="match status" value="1"/>
</dbReference>
<comment type="caution">
    <text evidence="1">The sequence shown here is derived from an EMBL/GenBank/DDBJ whole genome shotgun (WGS) entry which is preliminary data.</text>
</comment>
<proteinExistence type="predicted"/>
<dbReference type="SFLD" id="SFLDG01129">
    <property type="entry name" value="C1.5:_HAD__Beta-PGM__Phosphata"/>
    <property type="match status" value="1"/>
</dbReference>
<reference evidence="1" key="2">
    <citation type="submission" date="2023-01" db="EMBL/GenBank/DDBJ databases">
        <title>Draft genome sequence of Methylophaga thalassica strain NBRC 102424.</title>
        <authorList>
            <person name="Sun Q."/>
            <person name="Mori K."/>
        </authorList>
    </citation>
    <scope>NUCLEOTIDE SEQUENCE</scope>
    <source>
        <strain evidence="1">NBRC 102424</strain>
    </source>
</reference>
<dbReference type="InterPro" id="IPR023214">
    <property type="entry name" value="HAD_sf"/>
</dbReference>
<sequence length="209" mass="23548">MNIIFDLDGTLIDSSPAILAALEMALEKNKIKPKLPMTHKLIGPPLNQLLPILTGLTDEKKLASIAASFKAVYDHDSYRSSSVYDGIDELIHDLYHDQRQLFIATNKREVPTRKITEYLGWQQMMTGVYSLDSFIGLASKKELLAEIMYKYKLDPKHTVYVGDTDSDYQAAVANDLHYIMVQWGYGQCDDAKVPRANNAQQLAVLLNQP</sequence>
<dbReference type="PANTHER" id="PTHR43434">
    <property type="entry name" value="PHOSPHOGLYCOLATE PHOSPHATASE"/>
    <property type="match status" value="1"/>
</dbReference>
<reference evidence="1" key="1">
    <citation type="journal article" date="2014" name="Int. J. Syst. Evol. Microbiol.">
        <title>Complete genome of a new Firmicutes species belonging to the dominant human colonic microbiota ('Ruminococcus bicirculans') reveals two chromosomes and a selective capacity to utilize plant glucans.</title>
        <authorList>
            <consortium name="NISC Comparative Sequencing Program"/>
            <person name="Wegmann U."/>
            <person name="Louis P."/>
            <person name="Goesmann A."/>
            <person name="Henrissat B."/>
            <person name="Duncan S.H."/>
            <person name="Flint H.J."/>
        </authorList>
    </citation>
    <scope>NUCLEOTIDE SEQUENCE</scope>
    <source>
        <strain evidence="1">NBRC 102424</strain>
    </source>
</reference>
<gene>
    <name evidence="1" type="ORF">GCM10007891_29230</name>
</gene>
<dbReference type="RefSeq" id="WP_284723750.1">
    <property type="nucleotide sequence ID" value="NZ_BSND01000013.1"/>
</dbReference>
<dbReference type="InterPro" id="IPR041492">
    <property type="entry name" value="HAD_2"/>
</dbReference>
<evidence type="ECO:0008006" key="3">
    <source>
        <dbReference type="Google" id="ProtNLM"/>
    </source>
</evidence>
<accession>A0ABQ5TZD1</accession>
<dbReference type="EMBL" id="BSND01000013">
    <property type="protein sequence ID" value="GLQ01070.1"/>
    <property type="molecule type" value="Genomic_DNA"/>
</dbReference>
<keyword evidence="2" id="KW-1185">Reference proteome</keyword>
<dbReference type="Proteomes" id="UP001161423">
    <property type="component" value="Unassembled WGS sequence"/>
</dbReference>
<dbReference type="InterPro" id="IPR036412">
    <property type="entry name" value="HAD-like_sf"/>
</dbReference>
<dbReference type="Pfam" id="PF13419">
    <property type="entry name" value="HAD_2"/>
    <property type="match status" value="1"/>
</dbReference>